<feature type="non-terminal residue" evidence="1">
    <location>
        <position position="1"/>
    </location>
</feature>
<name>A0A0B6YH29_9EUPU</name>
<evidence type="ECO:0000313" key="1">
    <source>
        <dbReference type="EMBL" id="CEK54850.1"/>
    </source>
</evidence>
<protein>
    <submittedName>
        <fullName evidence="1">Uncharacterized protein</fullName>
    </submittedName>
</protein>
<reference evidence="1" key="1">
    <citation type="submission" date="2014-12" db="EMBL/GenBank/DDBJ databases">
        <title>Insight into the proteome of Arion vulgaris.</title>
        <authorList>
            <person name="Aradska J."/>
            <person name="Bulat T."/>
            <person name="Smidak R."/>
            <person name="Sarate P."/>
            <person name="Gangsoo J."/>
            <person name="Sialana F."/>
            <person name="Bilban M."/>
            <person name="Lubec G."/>
        </authorList>
    </citation>
    <scope>NUCLEOTIDE SEQUENCE</scope>
    <source>
        <tissue evidence="1">Skin</tissue>
    </source>
</reference>
<accession>A0A0B6YH29</accession>
<sequence>AKGKVVQCPEHCLLMASEYIQDLAFQQISQAVMATANSIASASSNSGDGNSGENSIFDVVRRKLGKMQDVIQGLAAPLKRRSMYDELPEHVWPSEQIEMSRMVQRGLGHNFLPCHLSNPTWCD</sequence>
<proteinExistence type="predicted"/>
<organism evidence="1">
    <name type="scientific">Arion vulgaris</name>
    <dbReference type="NCBI Taxonomy" id="1028688"/>
    <lineage>
        <taxon>Eukaryota</taxon>
        <taxon>Metazoa</taxon>
        <taxon>Spiralia</taxon>
        <taxon>Lophotrochozoa</taxon>
        <taxon>Mollusca</taxon>
        <taxon>Gastropoda</taxon>
        <taxon>Heterobranchia</taxon>
        <taxon>Euthyneura</taxon>
        <taxon>Panpulmonata</taxon>
        <taxon>Eupulmonata</taxon>
        <taxon>Stylommatophora</taxon>
        <taxon>Helicina</taxon>
        <taxon>Arionoidea</taxon>
        <taxon>Arionidae</taxon>
        <taxon>Arion</taxon>
    </lineage>
</organism>
<dbReference type="AlphaFoldDB" id="A0A0B6YH29"/>
<gene>
    <name evidence="1" type="primary">ORF23780</name>
</gene>
<dbReference type="EMBL" id="HACG01007985">
    <property type="protein sequence ID" value="CEK54850.1"/>
    <property type="molecule type" value="Transcribed_RNA"/>
</dbReference>
<feature type="non-terminal residue" evidence="1">
    <location>
        <position position="123"/>
    </location>
</feature>